<dbReference type="RefSeq" id="XP_013403741.1">
    <property type="nucleotide sequence ID" value="XM_013548287.1"/>
</dbReference>
<accession>A0A1S3J0G6</accession>
<dbReference type="InterPro" id="IPR052925">
    <property type="entry name" value="Phage_Integrase-like_Recomb"/>
</dbReference>
<protein>
    <submittedName>
        <fullName evidence="5">Uncharacterized protein LOC106169007</fullName>
    </submittedName>
</protein>
<dbReference type="GeneID" id="106169007"/>
<dbReference type="PANTHER" id="PTHR34605">
    <property type="entry name" value="PHAGE_INTEGRASE DOMAIN-CONTAINING PROTEIN"/>
    <property type="match status" value="1"/>
</dbReference>
<keyword evidence="4" id="KW-1185">Reference proteome</keyword>
<evidence type="ECO:0000313" key="4">
    <source>
        <dbReference type="Proteomes" id="UP000085678"/>
    </source>
</evidence>
<reference evidence="5" key="1">
    <citation type="submission" date="2025-08" db="UniProtKB">
        <authorList>
            <consortium name="RefSeq"/>
        </authorList>
    </citation>
    <scope>IDENTIFICATION</scope>
    <source>
        <tissue evidence="5">Gonads</tissue>
    </source>
</reference>
<dbReference type="GO" id="GO:0015074">
    <property type="term" value="P:DNA integration"/>
    <property type="evidence" value="ECO:0007669"/>
    <property type="project" value="InterPro"/>
</dbReference>
<dbReference type="SUPFAM" id="SSF56349">
    <property type="entry name" value="DNA breaking-rejoining enzymes"/>
    <property type="match status" value="1"/>
</dbReference>
<dbReference type="GO" id="GO:0006310">
    <property type="term" value="P:DNA recombination"/>
    <property type="evidence" value="ECO:0007669"/>
    <property type="project" value="UniProtKB-KW"/>
</dbReference>
<dbReference type="Proteomes" id="UP000085678">
    <property type="component" value="Unplaced"/>
</dbReference>
<evidence type="ECO:0000256" key="2">
    <source>
        <dbReference type="ARBA" id="ARBA00023172"/>
    </source>
</evidence>
<name>A0A1S3J0G6_LINAN</name>
<dbReference type="InterPro" id="IPR011010">
    <property type="entry name" value="DNA_brk_join_enz"/>
</dbReference>
<keyword evidence="2" id="KW-0233">DNA recombination</keyword>
<proteinExistence type="predicted"/>
<keyword evidence="1" id="KW-0238">DNA-binding</keyword>
<dbReference type="InParanoid" id="A0A1S3J0G6"/>
<dbReference type="OrthoDB" id="421668at2759"/>
<feature type="region of interest" description="Disordered" evidence="3">
    <location>
        <begin position="22"/>
        <end position="43"/>
    </location>
</feature>
<dbReference type="GO" id="GO:0003677">
    <property type="term" value="F:DNA binding"/>
    <property type="evidence" value="ECO:0007669"/>
    <property type="project" value="UniProtKB-KW"/>
</dbReference>
<organism evidence="4 5">
    <name type="scientific">Lingula anatina</name>
    <name type="common">Brachiopod</name>
    <name type="synonym">Lingula unguis</name>
    <dbReference type="NCBI Taxonomy" id="7574"/>
    <lineage>
        <taxon>Eukaryota</taxon>
        <taxon>Metazoa</taxon>
        <taxon>Spiralia</taxon>
        <taxon>Lophotrochozoa</taxon>
        <taxon>Brachiopoda</taxon>
        <taxon>Linguliformea</taxon>
        <taxon>Lingulata</taxon>
        <taxon>Lingulida</taxon>
        <taxon>Linguloidea</taxon>
        <taxon>Lingulidae</taxon>
        <taxon>Lingula</taxon>
    </lineage>
</organism>
<dbReference type="PANTHER" id="PTHR34605:SF3">
    <property type="entry name" value="P CELL-TYPE AGGLUTINATION PROTEIN MAP4-LIKE-RELATED"/>
    <property type="match status" value="1"/>
</dbReference>
<gene>
    <name evidence="5" type="primary">LOC106169007</name>
</gene>
<dbReference type="SUPFAM" id="SSF47823">
    <property type="entry name" value="lambda integrase-like, N-terminal domain"/>
    <property type="match status" value="1"/>
</dbReference>
<evidence type="ECO:0000256" key="3">
    <source>
        <dbReference type="SAM" id="MobiDB-lite"/>
    </source>
</evidence>
<evidence type="ECO:0000256" key="1">
    <source>
        <dbReference type="ARBA" id="ARBA00023125"/>
    </source>
</evidence>
<sequence length="486" mass="54353">MSQPPSIPPPHQGFIRKLLIETPDQSWKQEDGEIPGPSWRVDTTDTIAHQGMGHTEAGENASRPLDRGLAQHTVTTNADANQQSPVQQNSSTQYLVLTLPNDYNGDPLVLQQAIQQATQQQNTWENPGVHQPTPQINDTQRIGDNSTNLNMVGTNTVNDTIAGYMGIPQTTGFSNGSSYGLENAVTSAQHMATAQLTTELTNTLDSALANNTKKTYLKIEPLLRQFYETTGIQAFPTDPFVTALWVQFLSRKYSPSSIKTFLGALSYKYKMNNLPNPTLTYIVKQTILGLKNKTPIKDKKLPITLPILHTLLKNVDILCGNKYEAHLYKTMFLTAFYGLFRIGEITAKPSIHTLKQENVSYDAPNNIIRIKLDSFKHFDGISNNEIAIRQQPNICPVKTLKTYIQLRPSCFNPHFFIHENGSSVTRNQFHSILDKCLGLSKLDQKRFKGHSFRIGGTTLAAQRGLADHQIKSLGRWRSSAYQGYIR</sequence>
<evidence type="ECO:0000313" key="5">
    <source>
        <dbReference type="RefSeq" id="XP_013403741.1"/>
    </source>
</evidence>
<dbReference type="InterPro" id="IPR013762">
    <property type="entry name" value="Integrase-like_cat_sf"/>
</dbReference>
<dbReference type="InterPro" id="IPR010998">
    <property type="entry name" value="Integrase_recombinase_N"/>
</dbReference>
<dbReference type="KEGG" id="lak:106169007"/>
<dbReference type="AlphaFoldDB" id="A0A1S3J0G6"/>
<dbReference type="STRING" id="7574.A0A1S3J0G6"/>
<dbReference type="Gene3D" id="1.10.443.10">
    <property type="entry name" value="Intergrase catalytic core"/>
    <property type="match status" value="1"/>
</dbReference>
<dbReference type="Gene3D" id="1.10.150.130">
    <property type="match status" value="1"/>
</dbReference>